<keyword evidence="2" id="KW-1185">Reference proteome</keyword>
<dbReference type="EMBL" id="JFFI01001577">
    <property type="protein sequence ID" value="KXH58304.1"/>
    <property type="molecule type" value="Genomic_DNA"/>
</dbReference>
<reference evidence="1 2" key="1">
    <citation type="submission" date="2014-02" db="EMBL/GenBank/DDBJ databases">
        <title>The genome sequence of Colletotrichum salicis CBS 607.94.</title>
        <authorList>
            <person name="Baroncelli R."/>
            <person name="Thon M.R."/>
        </authorList>
    </citation>
    <scope>NUCLEOTIDE SEQUENCE [LARGE SCALE GENOMIC DNA]</scope>
    <source>
        <strain evidence="1 2">CBS 607.94</strain>
    </source>
</reference>
<evidence type="ECO:0000313" key="1">
    <source>
        <dbReference type="EMBL" id="KXH58304.1"/>
    </source>
</evidence>
<organism evidence="1 2">
    <name type="scientific">Colletotrichum salicis</name>
    <dbReference type="NCBI Taxonomy" id="1209931"/>
    <lineage>
        <taxon>Eukaryota</taxon>
        <taxon>Fungi</taxon>
        <taxon>Dikarya</taxon>
        <taxon>Ascomycota</taxon>
        <taxon>Pezizomycotina</taxon>
        <taxon>Sordariomycetes</taxon>
        <taxon>Hypocreomycetidae</taxon>
        <taxon>Glomerellales</taxon>
        <taxon>Glomerellaceae</taxon>
        <taxon>Colletotrichum</taxon>
        <taxon>Colletotrichum acutatum species complex</taxon>
    </lineage>
</organism>
<evidence type="ECO:0000313" key="2">
    <source>
        <dbReference type="Proteomes" id="UP000070121"/>
    </source>
</evidence>
<sequence length="170" mass="18651">MSNRESAGRWSGRRVVDGVGGSAPMTTCLGWGSGKRKRLDVLYGVTVPAQNGQATGTRWSGSFSSTRWDVQCTVPMATILKNGASVFDIRRASADFSALACRGERLNSRFTPVSSQQRLSIGIIRFALPRDHRRPPTRLFNWAAFTDTPHRATKDQGELAPGQLLIFGIR</sequence>
<proteinExistence type="predicted"/>
<dbReference type="AlphaFoldDB" id="A0A135UD48"/>
<gene>
    <name evidence="1" type="ORF">CSAL01_04830</name>
</gene>
<comment type="caution">
    <text evidence="1">The sequence shown here is derived from an EMBL/GenBank/DDBJ whole genome shotgun (WGS) entry which is preliminary data.</text>
</comment>
<dbReference type="Proteomes" id="UP000070121">
    <property type="component" value="Unassembled WGS sequence"/>
</dbReference>
<name>A0A135UD48_9PEZI</name>
<protein>
    <submittedName>
        <fullName evidence="1">Uncharacterized protein</fullName>
    </submittedName>
</protein>
<accession>A0A135UD48</accession>